<sequence>MSLAANGRSESTSLLLSSGGSSPESEQAEIDAIRGATELVRGGTAADLYVVASSTALMHGATEETKCDDAEETKEHSRLSACGRARILLRSHGPYAYVRGLSAAFGAQYVAIVVAEYGMNQGLGLRLVSAARSYYLLDRVGMTSSEYGHLSGFIHIPWQLKSLFGLLSDTVSINGLHRTPFLVLAGVVGLCSSALLAILPVAAVSHGVAACLLLGTNWNVAMADVMVDATVAQRAKQRPELAADMQALCWASLGSFGVPAALISGVLLSHFGPRLLFSVAAIAATSIVFPAAAGWLGEKRAAHARSAPFTAVRRRCAEVFGDPIKRRVAAAALLVGAYSVSLGLLQVSLGSGHPLLAGSLTAGGNLALCLSLYALLRAVDGCLARAIVYAFLQNALCPSSSVLFEWSHAPTGDASASSDHRCFSAEQCTNVTHGAELPCGWARARGAPCLSPLFYSLVQVAGSAALVSGTALYTACFQAVAYRKIIGTTQLLLVAVNMLDLVWVSRLNLRIGLPDAAFLFTDEIVADVVERLNAMPFFIYAAKLCPPTVEGSMFALFMGLSNFGSASGSYLGSALLRLLGGVRPPAFARLQEYIVLRSLMRIIPVLLVPALVPRGSPRDTAREMGAGAAITGDEESVPDGEEHASSSYGGALGKKHKADV</sequence>
<evidence type="ECO:0000256" key="6">
    <source>
        <dbReference type="ARBA" id="ARBA00023136"/>
    </source>
</evidence>
<evidence type="ECO:0000256" key="1">
    <source>
        <dbReference type="ARBA" id="ARBA00004141"/>
    </source>
</evidence>
<organism evidence="9">
    <name type="scientific">Calcidiscus leptoporus</name>
    <dbReference type="NCBI Taxonomy" id="127549"/>
    <lineage>
        <taxon>Eukaryota</taxon>
        <taxon>Haptista</taxon>
        <taxon>Haptophyta</taxon>
        <taxon>Prymnesiophyceae</taxon>
        <taxon>Coccolithales</taxon>
        <taxon>Calcidiscaceae</taxon>
        <taxon>Calcidiscus</taxon>
    </lineage>
</organism>
<feature type="transmembrane region" description="Helical" evidence="8">
    <location>
        <begin position="328"/>
        <end position="349"/>
    </location>
</feature>
<accession>A0A7S0J6I0</accession>
<feature type="transmembrane region" description="Helical" evidence="8">
    <location>
        <begin position="275"/>
        <end position="296"/>
    </location>
</feature>
<evidence type="ECO:0000256" key="4">
    <source>
        <dbReference type="ARBA" id="ARBA00022692"/>
    </source>
</evidence>
<evidence type="ECO:0000256" key="8">
    <source>
        <dbReference type="SAM" id="Phobius"/>
    </source>
</evidence>
<keyword evidence="5 8" id="KW-1133">Transmembrane helix</keyword>
<dbReference type="PANTHER" id="PTHR31585:SF6">
    <property type="entry name" value="FOLATE-BIOPTERIN TRANSPORTER 2-RELATED"/>
    <property type="match status" value="1"/>
</dbReference>
<feature type="transmembrane region" description="Helical" evidence="8">
    <location>
        <begin position="453"/>
        <end position="473"/>
    </location>
</feature>
<dbReference type="InterPro" id="IPR039309">
    <property type="entry name" value="BT1"/>
</dbReference>
<evidence type="ECO:0000313" key="9">
    <source>
        <dbReference type="EMBL" id="CAD8542658.1"/>
    </source>
</evidence>
<dbReference type="AlphaFoldDB" id="A0A7S0J6I0"/>
<dbReference type="EMBL" id="HBER01035411">
    <property type="protein sequence ID" value="CAD8542658.1"/>
    <property type="molecule type" value="Transcribed_RNA"/>
</dbReference>
<feature type="compositionally biased region" description="Low complexity" evidence="7">
    <location>
        <begin position="7"/>
        <end position="25"/>
    </location>
</feature>
<reference evidence="9" key="1">
    <citation type="submission" date="2021-01" db="EMBL/GenBank/DDBJ databases">
        <authorList>
            <person name="Corre E."/>
            <person name="Pelletier E."/>
            <person name="Niang G."/>
            <person name="Scheremetjew M."/>
            <person name="Finn R."/>
            <person name="Kale V."/>
            <person name="Holt S."/>
            <person name="Cochrane G."/>
            <person name="Meng A."/>
            <person name="Brown T."/>
            <person name="Cohen L."/>
        </authorList>
    </citation>
    <scope>NUCLEOTIDE SEQUENCE</scope>
    <source>
        <strain evidence="9">RCC1130</strain>
    </source>
</reference>
<keyword evidence="4 8" id="KW-0812">Transmembrane</keyword>
<dbReference type="PANTHER" id="PTHR31585">
    <property type="entry name" value="FOLATE-BIOPTERIN TRANSPORTER 1, CHLOROPLASTIC"/>
    <property type="match status" value="1"/>
</dbReference>
<name>A0A7S0J6I0_9EUKA</name>
<comment type="similarity">
    <text evidence="2">Belongs to the major facilitator superfamily. Folate-biopterin transporter (TC 2.A.71) family.</text>
</comment>
<dbReference type="Pfam" id="PF03092">
    <property type="entry name" value="BT1"/>
    <property type="match status" value="1"/>
</dbReference>
<feature type="transmembrane region" description="Helical" evidence="8">
    <location>
        <begin position="355"/>
        <end position="376"/>
    </location>
</feature>
<evidence type="ECO:0000256" key="2">
    <source>
        <dbReference type="ARBA" id="ARBA00007015"/>
    </source>
</evidence>
<feature type="transmembrane region" description="Helical" evidence="8">
    <location>
        <begin position="248"/>
        <end position="269"/>
    </location>
</feature>
<feature type="region of interest" description="Disordered" evidence="7">
    <location>
        <begin position="1"/>
        <end position="28"/>
    </location>
</feature>
<evidence type="ECO:0000256" key="7">
    <source>
        <dbReference type="SAM" id="MobiDB-lite"/>
    </source>
</evidence>
<gene>
    <name evidence="9" type="ORF">CLEP1334_LOCUS17945</name>
</gene>
<keyword evidence="3" id="KW-0813">Transport</keyword>
<evidence type="ECO:0000256" key="3">
    <source>
        <dbReference type="ARBA" id="ARBA00022448"/>
    </source>
</evidence>
<keyword evidence="6 8" id="KW-0472">Membrane</keyword>
<dbReference type="SUPFAM" id="SSF103473">
    <property type="entry name" value="MFS general substrate transporter"/>
    <property type="match status" value="1"/>
</dbReference>
<evidence type="ECO:0000256" key="5">
    <source>
        <dbReference type="ARBA" id="ARBA00022989"/>
    </source>
</evidence>
<dbReference type="InterPro" id="IPR036259">
    <property type="entry name" value="MFS_trans_sf"/>
</dbReference>
<feature type="transmembrane region" description="Helical" evidence="8">
    <location>
        <begin position="485"/>
        <end position="504"/>
    </location>
</feature>
<proteinExistence type="inferred from homology"/>
<feature type="transmembrane region" description="Helical" evidence="8">
    <location>
        <begin position="181"/>
        <end position="201"/>
    </location>
</feature>
<protein>
    <submittedName>
        <fullName evidence="9">Uncharacterized protein</fullName>
    </submittedName>
</protein>
<feature type="region of interest" description="Disordered" evidence="7">
    <location>
        <begin position="622"/>
        <end position="660"/>
    </location>
</feature>
<comment type="subcellular location">
    <subcellularLocation>
        <location evidence="1">Membrane</location>
        <topology evidence="1">Multi-pass membrane protein</topology>
    </subcellularLocation>
</comment>
<dbReference type="GO" id="GO:0016020">
    <property type="term" value="C:membrane"/>
    <property type="evidence" value="ECO:0007669"/>
    <property type="project" value="UniProtKB-SubCell"/>
</dbReference>
<feature type="transmembrane region" description="Helical" evidence="8">
    <location>
        <begin position="207"/>
        <end position="227"/>
    </location>
</feature>